<organism evidence="7 8">
    <name type="scientific">Aspergillus tanneri</name>
    <dbReference type="NCBI Taxonomy" id="1220188"/>
    <lineage>
        <taxon>Eukaryota</taxon>
        <taxon>Fungi</taxon>
        <taxon>Dikarya</taxon>
        <taxon>Ascomycota</taxon>
        <taxon>Pezizomycotina</taxon>
        <taxon>Eurotiomycetes</taxon>
        <taxon>Eurotiomycetidae</taxon>
        <taxon>Eurotiales</taxon>
        <taxon>Aspergillaceae</taxon>
        <taxon>Aspergillus</taxon>
        <taxon>Aspergillus subgen. Circumdati</taxon>
    </lineage>
</organism>
<keyword evidence="3" id="KW-0496">Mitochondrion</keyword>
<evidence type="ECO:0000256" key="5">
    <source>
        <dbReference type="SAM" id="MobiDB-lite"/>
    </source>
</evidence>
<dbReference type="GeneID" id="54328716"/>
<evidence type="ECO:0000256" key="3">
    <source>
        <dbReference type="ARBA" id="ARBA00023128"/>
    </source>
</evidence>
<feature type="region of interest" description="Disordered" evidence="5">
    <location>
        <begin position="24"/>
        <end position="50"/>
    </location>
</feature>
<dbReference type="Proteomes" id="UP000308092">
    <property type="component" value="Unassembled WGS sequence"/>
</dbReference>
<comment type="caution">
    <text evidence="7">The sequence shown here is derived from an EMBL/GenBank/DDBJ whole genome shotgun (WGS) entry which is preliminary data.</text>
</comment>
<evidence type="ECO:0000313" key="7">
    <source>
        <dbReference type="EMBL" id="THC93043.1"/>
    </source>
</evidence>
<dbReference type="InterPro" id="IPR007648">
    <property type="entry name" value="ATPase_inhibitor_mt"/>
</dbReference>
<comment type="subcellular location">
    <subcellularLocation>
        <location evidence="1">Mitochondrion</location>
    </subcellularLocation>
</comment>
<dbReference type="AlphaFoldDB" id="A0A4S3JCW7"/>
<dbReference type="OrthoDB" id="5532350at2759"/>
<dbReference type="EMBL" id="QUQM01000004">
    <property type="protein sequence ID" value="KAA8647322.1"/>
    <property type="molecule type" value="Genomic_DNA"/>
</dbReference>
<dbReference type="VEuPathDB" id="FungiDB:EYZ11_007469"/>
<dbReference type="GO" id="GO:0042030">
    <property type="term" value="F:ATPase inhibitor activity"/>
    <property type="evidence" value="ECO:0007669"/>
    <property type="project" value="InterPro"/>
</dbReference>
<evidence type="ECO:0000313" key="6">
    <source>
        <dbReference type="EMBL" id="KAA8647322.1"/>
    </source>
</evidence>
<reference evidence="6 9" key="2">
    <citation type="submission" date="2019-08" db="EMBL/GenBank/DDBJ databases">
        <title>The genome sequence of a newly discovered highly antifungal drug resistant Aspergillus species, Aspergillus tanneri NIH 1004.</title>
        <authorList>
            <person name="Mounaud S."/>
            <person name="Singh I."/>
            <person name="Joardar V."/>
            <person name="Pakala S."/>
            <person name="Pakala S."/>
            <person name="Venepally P."/>
            <person name="Chung J.K."/>
            <person name="Losada L."/>
            <person name="Nierman W.C."/>
        </authorList>
    </citation>
    <scope>NUCLEOTIDE SEQUENCE [LARGE SCALE GENOMIC DNA]</scope>
    <source>
        <strain evidence="6 9">NIH1004</strain>
    </source>
</reference>
<evidence type="ECO:0000256" key="4">
    <source>
        <dbReference type="RuleBase" id="RU368087"/>
    </source>
</evidence>
<comment type="similarity">
    <text evidence="2 4">Belongs to the ATPase inhibitor family.</text>
</comment>
<gene>
    <name evidence="6" type="ORF">ATNIH1004_006014</name>
    <name evidence="7" type="ORF">EYZ11_007469</name>
</gene>
<dbReference type="SUPFAM" id="SSF64602">
    <property type="entry name" value="F1 ATPase inhibitor, IF1, C-terminal domain"/>
    <property type="match status" value="1"/>
</dbReference>
<dbReference type="Proteomes" id="UP000324241">
    <property type="component" value="Unassembled WGS sequence"/>
</dbReference>
<name>A0A4S3JCW7_9EURO</name>
<dbReference type="Pfam" id="PF04568">
    <property type="entry name" value="IATP"/>
    <property type="match status" value="1"/>
</dbReference>
<feature type="region of interest" description="Disordered" evidence="5">
    <location>
        <begin position="80"/>
        <end position="101"/>
    </location>
</feature>
<evidence type="ECO:0000256" key="1">
    <source>
        <dbReference type="ARBA" id="ARBA00004173"/>
    </source>
</evidence>
<protein>
    <recommendedName>
        <fullName evidence="4">ATPase inhibitor, mitochondrial</fullName>
    </recommendedName>
</protein>
<comment type="function">
    <text evidence="4">Inhibits the enzyme activity of ATPase.</text>
</comment>
<dbReference type="Gene3D" id="1.20.5.500">
    <property type="entry name" value="Single helix bin"/>
    <property type="match status" value="1"/>
</dbReference>
<dbReference type="STRING" id="1220188.A0A4S3JCW7"/>
<evidence type="ECO:0000313" key="8">
    <source>
        <dbReference type="Proteomes" id="UP000308092"/>
    </source>
</evidence>
<accession>A0A4S3JCW7</accession>
<evidence type="ECO:0000313" key="9">
    <source>
        <dbReference type="Proteomes" id="UP000324241"/>
    </source>
</evidence>
<dbReference type="RefSeq" id="XP_033426683.1">
    <property type="nucleotide sequence ID" value="XM_033570651.1"/>
</dbReference>
<proteinExistence type="inferred from homology"/>
<evidence type="ECO:0000256" key="2">
    <source>
        <dbReference type="ARBA" id="ARBA00010901"/>
    </source>
</evidence>
<sequence>MLRQSIVRPLSTANRSLVTRSFSALAPRMGEGDTGAPRPGGTAQSDQFQRREAAQENLYIYEKEREKLRKLKQSIKEQREHLDKLDEHIDELTKSQGGEQN</sequence>
<dbReference type="EMBL" id="SOSA01000290">
    <property type="protein sequence ID" value="THC93043.1"/>
    <property type="molecule type" value="Genomic_DNA"/>
</dbReference>
<keyword evidence="8" id="KW-1185">Reference proteome</keyword>
<reference evidence="7 8" key="1">
    <citation type="submission" date="2019-03" db="EMBL/GenBank/DDBJ databases">
        <title>The genome sequence of a newly discovered highly antifungal drug resistant Aspergillus species, Aspergillus tanneri NIH 1004.</title>
        <authorList>
            <person name="Mounaud S."/>
            <person name="Singh I."/>
            <person name="Joardar V."/>
            <person name="Pakala S."/>
            <person name="Pakala S."/>
            <person name="Venepally P."/>
            <person name="Hoover J."/>
            <person name="Nierman W."/>
            <person name="Chung J."/>
            <person name="Losada L."/>
        </authorList>
    </citation>
    <scope>NUCLEOTIDE SEQUENCE [LARGE SCALE GENOMIC DNA]</scope>
    <source>
        <strain evidence="7 8">NIH1004</strain>
    </source>
</reference>
<feature type="compositionally biased region" description="Basic and acidic residues" evidence="5">
    <location>
        <begin position="80"/>
        <end position="93"/>
    </location>
</feature>
<dbReference type="GO" id="GO:0005739">
    <property type="term" value="C:mitochondrion"/>
    <property type="evidence" value="ECO:0007669"/>
    <property type="project" value="UniProtKB-SubCell"/>
</dbReference>